<accession>A0A6C0M3E8</accession>
<dbReference type="Pfam" id="PF19065">
    <property type="entry name" value="P8_CR"/>
    <property type="match status" value="1"/>
</dbReference>
<name>A0A6C0M3E8_9ZZZZ</name>
<dbReference type="InterPro" id="IPR043916">
    <property type="entry name" value="P8_CR"/>
</dbReference>
<organism evidence="2">
    <name type="scientific">viral metagenome</name>
    <dbReference type="NCBI Taxonomy" id="1070528"/>
    <lineage>
        <taxon>unclassified sequences</taxon>
        <taxon>metagenomes</taxon>
        <taxon>organismal metagenomes</taxon>
    </lineage>
</organism>
<evidence type="ECO:0000313" key="2">
    <source>
        <dbReference type="EMBL" id="QHU36501.1"/>
    </source>
</evidence>
<dbReference type="AlphaFoldDB" id="A0A6C0M3E8"/>
<evidence type="ECO:0000259" key="1">
    <source>
        <dbReference type="Pfam" id="PF19065"/>
    </source>
</evidence>
<protein>
    <recommendedName>
        <fullName evidence="1">Minor capsid protein P8 central region domain-containing protein</fullName>
    </recommendedName>
</protein>
<feature type="domain" description="Minor capsid protein P8 central region" evidence="1">
    <location>
        <begin position="58"/>
        <end position="173"/>
    </location>
</feature>
<proteinExistence type="predicted"/>
<reference evidence="2" key="1">
    <citation type="journal article" date="2020" name="Nature">
        <title>Giant virus diversity and host interactions through global metagenomics.</title>
        <authorList>
            <person name="Schulz F."/>
            <person name="Roux S."/>
            <person name="Paez-Espino D."/>
            <person name="Jungbluth S."/>
            <person name="Walsh D.A."/>
            <person name="Denef V.J."/>
            <person name="McMahon K.D."/>
            <person name="Konstantinidis K.T."/>
            <person name="Eloe-Fadrosh E.A."/>
            <person name="Kyrpides N.C."/>
            <person name="Woyke T."/>
        </authorList>
    </citation>
    <scope>NUCLEOTIDE SEQUENCE</scope>
    <source>
        <strain evidence="2">GVMAG-S-1035231-58</strain>
    </source>
</reference>
<dbReference type="EMBL" id="MN740639">
    <property type="protein sequence ID" value="QHU36501.1"/>
    <property type="molecule type" value="Genomic_DNA"/>
</dbReference>
<sequence>MSSLSDFYTQTAIKNAPKHTGKLPLSDEEARMPVPSEKLYTNDPHVVPNTIAEAIQYRHSDTPLNKVFFSQTNIDNLQDKIRSTVLLMSNGEFSISPQNEDDLRLIMRSYYLQYAENNPQRVAKELEDLNRRTIDYASNRIMVEIYAYKRYRKDILDFPEPIANPIDVHIYGTRTGELKSFF</sequence>